<evidence type="ECO:0000256" key="2">
    <source>
        <dbReference type="ARBA" id="ARBA00022475"/>
    </source>
</evidence>
<keyword evidence="4 6" id="KW-1133">Transmembrane helix</keyword>
<evidence type="ECO:0000256" key="1">
    <source>
        <dbReference type="ARBA" id="ARBA00004651"/>
    </source>
</evidence>
<keyword evidence="6" id="KW-0813">Transport</keyword>
<dbReference type="PANTHER" id="PTHR46795:SF3">
    <property type="entry name" value="ABC TRANSPORTER PERMEASE"/>
    <property type="match status" value="1"/>
</dbReference>
<feature type="transmembrane region" description="Helical" evidence="6">
    <location>
        <begin position="100"/>
        <end position="133"/>
    </location>
</feature>
<dbReference type="Pfam" id="PF02687">
    <property type="entry name" value="FtsX"/>
    <property type="match status" value="1"/>
</dbReference>
<feature type="transmembrane region" description="Helical" evidence="6">
    <location>
        <begin position="17"/>
        <end position="35"/>
    </location>
</feature>
<proteinExistence type="inferred from homology"/>
<feature type="transmembrane region" description="Helical" evidence="6">
    <location>
        <begin position="153"/>
        <end position="176"/>
    </location>
</feature>
<evidence type="ECO:0000256" key="5">
    <source>
        <dbReference type="ARBA" id="ARBA00023136"/>
    </source>
</evidence>
<evidence type="ECO:0000259" key="7">
    <source>
        <dbReference type="Pfam" id="PF02687"/>
    </source>
</evidence>
<feature type="transmembrane region" description="Helical" evidence="6">
    <location>
        <begin position="283"/>
        <end position="304"/>
    </location>
</feature>
<feature type="transmembrane region" description="Helical" evidence="6">
    <location>
        <begin position="532"/>
        <end position="551"/>
    </location>
</feature>
<comment type="similarity">
    <text evidence="6">Belongs to the ABC-4 integral membrane protein family.</text>
</comment>
<dbReference type="InterPro" id="IPR027022">
    <property type="entry name" value="ABC_permease_BceB-typ"/>
</dbReference>
<dbReference type="EMBL" id="JQCQ01000003">
    <property type="protein sequence ID" value="KRO26070.1"/>
    <property type="molecule type" value="Genomic_DNA"/>
</dbReference>
<feature type="transmembrane region" description="Helical" evidence="6">
    <location>
        <begin position="479"/>
        <end position="501"/>
    </location>
</feature>
<evidence type="ECO:0000256" key="4">
    <source>
        <dbReference type="ARBA" id="ARBA00022989"/>
    </source>
</evidence>
<dbReference type="Proteomes" id="UP000051249">
    <property type="component" value="Unassembled WGS sequence"/>
</dbReference>
<dbReference type="AlphaFoldDB" id="A0A0R2NJW8"/>
<evidence type="ECO:0000313" key="8">
    <source>
        <dbReference type="EMBL" id="KRO26070.1"/>
    </source>
</evidence>
<dbReference type="PIRSF" id="PIRSF018968">
    <property type="entry name" value="ABC_permease_BceB"/>
    <property type="match status" value="1"/>
</dbReference>
<dbReference type="InterPro" id="IPR052536">
    <property type="entry name" value="ABC-4_Integral_Memb_Prot"/>
</dbReference>
<dbReference type="GO" id="GO:0005886">
    <property type="term" value="C:plasma membrane"/>
    <property type="evidence" value="ECO:0007669"/>
    <property type="project" value="UniProtKB-SubCell"/>
</dbReference>
<keyword evidence="3 6" id="KW-0812">Transmembrane</keyword>
<keyword evidence="9" id="KW-1185">Reference proteome</keyword>
<feature type="transmembrane region" description="Helical" evidence="6">
    <location>
        <begin position="228"/>
        <end position="255"/>
    </location>
</feature>
<reference evidence="8 9" key="1">
    <citation type="journal article" date="2015" name="Genome Announc.">
        <title>Expanding the biotechnology potential of lactobacilli through comparative genomics of 213 strains and associated genera.</title>
        <authorList>
            <person name="Sun Z."/>
            <person name="Harris H.M."/>
            <person name="McCann A."/>
            <person name="Guo C."/>
            <person name="Argimon S."/>
            <person name="Zhang W."/>
            <person name="Yang X."/>
            <person name="Jeffery I.B."/>
            <person name="Cooney J.C."/>
            <person name="Kagawa T.F."/>
            <person name="Liu W."/>
            <person name="Song Y."/>
            <person name="Salvetti E."/>
            <person name="Wrobel A."/>
            <person name="Rasinkangas P."/>
            <person name="Parkhill J."/>
            <person name="Rea M.C."/>
            <person name="O'Sullivan O."/>
            <person name="Ritari J."/>
            <person name="Douillard F.P."/>
            <person name="Paul Ross R."/>
            <person name="Yang R."/>
            <person name="Briner A.E."/>
            <person name="Felis G.E."/>
            <person name="de Vos W.M."/>
            <person name="Barrangou R."/>
            <person name="Klaenhammer T.R."/>
            <person name="Caufield P.W."/>
            <person name="Cui Y."/>
            <person name="Zhang H."/>
            <person name="O'Toole P.W."/>
        </authorList>
    </citation>
    <scope>NUCLEOTIDE SEQUENCE [LARGE SCALE GENOMIC DNA]</scope>
    <source>
        <strain evidence="8 9">DSM 23026</strain>
    </source>
</reference>
<dbReference type="PANTHER" id="PTHR46795">
    <property type="entry name" value="ABC TRANSPORTER PERMEASE-RELATED-RELATED"/>
    <property type="match status" value="1"/>
</dbReference>
<evidence type="ECO:0000313" key="9">
    <source>
        <dbReference type="Proteomes" id="UP000051249"/>
    </source>
</evidence>
<keyword evidence="5 6" id="KW-0472">Membrane</keyword>
<name>A0A0R2NJW8_9LACO</name>
<keyword evidence="2 6" id="KW-1003">Cell membrane</keyword>
<feature type="transmembrane region" description="Helical" evidence="6">
    <location>
        <begin position="563"/>
        <end position="582"/>
    </location>
</feature>
<organism evidence="8 9">
    <name type="scientific">Pediococcus argentinicus</name>
    <dbReference type="NCBI Taxonomy" id="480391"/>
    <lineage>
        <taxon>Bacteria</taxon>
        <taxon>Bacillati</taxon>
        <taxon>Bacillota</taxon>
        <taxon>Bacilli</taxon>
        <taxon>Lactobacillales</taxon>
        <taxon>Lactobacillaceae</taxon>
        <taxon>Pediococcus</taxon>
    </lineage>
</organism>
<dbReference type="GO" id="GO:0055085">
    <property type="term" value="P:transmembrane transport"/>
    <property type="evidence" value="ECO:0007669"/>
    <property type="project" value="UniProtKB-UniRule"/>
</dbReference>
<dbReference type="PATRIC" id="fig|480391.4.peg.1000"/>
<sequence length="595" mass="66610">MLLRLATSNIKNRIRDYIVLLTGLVMSSAIFYMFANLATNQQLIKSNLNFQYASQVFIFGTILLMIITFVYVMYANTFLLNMRQHDYGLFMMLGAKRSRVGALMVLETLIVGIGATIIGILFGILITGSLSGFLFDRLGLEIQHFNPLYPKAVAITFVLFALLFVIASFMNLQSLVRTPVLQLLKQSDSVDKFKFSRVRLIIQGIAGIILVGLGYWSLASIKTLQLMAIPIALITIVLGSYFIFKSSILLVITWIKKTNWASKKLNGFTLSQIMFRVHDYTRILTITSLLFALALGAITVGAGFHREIPMIANSQSSFTLSINNPTAAQKDSIKKLSGATSYTYQQKLDHKNVYYNQAELDTKPFKEPVPSSDFKKPTKFKNASSKELMENTPPDFAFLAGTPKPANIKIVPDKAFKSAKGTNQVVELVTVKDIPSNYKALTKLTDEQNKRYPSAVDNSGAGAFRSYQFVSSVFGGLEFIGYFLGIAFLAMLASCLMFKILSGTAQDQIRYNLLLKIGTRRSLLKRSINRELLVLFVIPGVLGIIDVLFGLQMFKPLMIDPYYNISILVGIFVIMYLGYYFLTSWLYKLIVLPEK</sequence>
<feature type="domain" description="ABC3 transporter permease C-terminal" evidence="7">
    <location>
        <begin position="59"/>
        <end position="178"/>
    </location>
</feature>
<feature type="transmembrane region" description="Helical" evidence="6">
    <location>
        <begin position="197"/>
        <end position="216"/>
    </location>
</feature>
<comment type="caution">
    <text evidence="8">The sequence shown here is derived from an EMBL/GenBank/DDBJ whole genome shotgun (WGS) entry which is preliminary data.</text>
</comment>
<dbReference type="OrthoDB" id="1705903at2"/>
<evidence type="ECO:0000256" key="3">
    <source>
        <dbReference type="ARBA" id="ARBA00022692"/>
    </source>
</evidence>
<protein>
    <recommendedName>
        <fullName evidence="7">ABC3 transporter permease C-terminal domain-containing protein</fullName>
    </recommendedName>
</protein>
<evidence type="ECO:0000256" key="6">
    <source>
        <dbReference type="PIRNR" id="PIRNR018968"/>
    </source>
</evidence>
<feature type="transmembrane region" description="Helical" evidence="6">
    <location>
        <begin position="55"/>
        <end position="79"/>
    </location>
</feature>
<dbReference type="RefSeq" id="WP_057797978.1">
    <property type="nucleotide sequence ID" value="NZ_BJZZ01000003.1"/>
</dbReference>
<accession>A0A0R2NJW8</accession>
<dbReference type="InterPro" id="IPR003838">
    <property type="entry name" value="ABC3_permease_C"/>
</dbReference>
<gene>
    <name evidence="8" type="ORF">IV88_GL000985</name>
</gene>
<comment type="subcellular location">
    <subcellularLocation>
        <location evidence="1 6">Cell membrane</location>
        <topology evidence="1 6">Multi-pass membrane protein</topology>
    </subcellularLocation>
</comment>